<dbReference type="GO" id="GO:0016757">
    <property type="term" value="F:glycosyltransferase activity"/>
    <property type="evidence" value="ECO:0007669"/>
    <property type="project" value="UniProtKB-KW"/>
</dbReference>
<keyword evidence="2" id="KW-0472">Membrane</keyword>
<name>A0A1C2E4H6_9PSED</name>
<dbReference type="InterPro" id="IPR011990">
    <property type="entry name" value="TPR-like_helical_dom_sf"/>
</dbReference>
<evidence type="ECO:0000256" key="2">
    <source>
        <dbReference type="ARBA" id="ARBA00022519"/>
    </source>
</evidence>
<dbReference type="SUPFAM" id="SSF48452">
    <property type="entry name" value="TPR-like"/>
    <property type="match status" value="1"/>
</dbReference>
<dbReference type="AlphaFoldDB" id="A0A1C2E4H6"/>
<feature type="domain" description="Glycosyltransferase 2-like" evidence="5">
    <location>
        <begin position="262"/>
        <end position="400"/>
    </location>
</feature>
<evidence type="ECO:0000256" key="3">
    <source>
        <dbReference type="ARBA" id="ARBA00022676"/>
    </source>
</evidence>
<comment type="caution">
    <text evidence="6">The sequence shown here is derived from an EMBL/GenBank/DDBJ whole genome shotgun (WGS) entry which is preliminary data.</text>
</comment>
<evidence type="ECO:0000256" key="4">
    <source>
        <dbReference type="ARBA" id="ARBA00022679"/>
    </source>
</evidence>
<keyword evidence="2" id="KW-1003">Cell membrane</keyword>
<protein>
    <submittedName>
        <fullName evidence="6">Glycosyl transferase</fullName>
    </submittedName>
</protein>
<dbReference type="InterPro" id="IPR001173">
    <property type="entry name" value="Glyco_trans_2-like"/>
</dbReference>
<organism evidence="6 7">
    <name type="scientific">Pseudomonas graminis</name>
    <dbReference type="NCBI Taxonomy" id="158627"/>
    <lineage>
        <taxon>Bacteria</taxon>
        <taxon>Pseudomonadati</taxon>
        <taxon>Pseudomonadota</taxon>
        <taxon>Gammaproteobacteria</taxon>
        <taxon>Pseudomonadales</taxon>
        <taxon>Pseudomonadaceae</taxon>
        <taxon>Pseudomonas</taxon>
    </lineage>
</organism>
<comment type="similarity">
    <text evidence="1">Belongs to the glycosyltransferase 2 family.</text>
</comment>
<evidence type="ECO:0000313" key="6">
    <source>
        <dbReference type="EMBL" id="OCX21845.1"/>
    </source>
</evidence>
<dbReference type="Proteomes" id="UP000095143">
    <property type="component" value="Unassembled WGS sequence"/>
</dbReference>
<dbReference type="Gene3D" id="1.25.40.10">
    <property type="entry name" value="Tetratricopeptide repeat domain"/>
    <property type="match status" value="1"/>
</dbReference>
<keyword evidence="4 6" id="KW-0808">Transferase</keyword>
<evidence type="ECO:0000256" key="1">
    <source>
        <dbReference type="ARBA" id="ARBA00006739"/>
    </source>
</evidence>
<keyword evidence="3" id="KW-0328">Glycosyltransferase</keyword>
<accession>A0A1C2E4H6</accession>
<dbReference type="PANTHER" id="PTHR43179">
    <property type="entry name" value="RHAMNOSYLTRANSFERASE WBBL"/>
    <property type="match status" value="1"/>
</dbReference>
<dbReference type="InterPro" id="IPR029044">
    <property type="entry name" value="Nucleotide-diphossugar_trans"/>
</dbReference>
<dbReference type="Pfam" id="PF00535">
    <property type="entry name" value="Glycos_transf_2"/>
    <property type="match status" value="1"/>
</dbReference>
<evidence type="ECO:0000259" key="5">
    <source>
        <dbReference type="Pfam" id="PF00535"/>
    </source>
</evidence>
<dbReference type="PANTHER" id="PTHR43179:SF12">
    <property type="entry name" value="GALACTOFURANOSYLTRANSFERASE GLFT2"/>
    <property type="match status" value="1"/>
</dbReference>
<proteinExistence type="inferred from homology"/>
<dbReference type="RefSeq" id="WP_065988323.1">
    <property type="nucleotide sequence ID" value="NZ_MDEN01000060.1"/>
</dbReference>
<keyword evidence="2" id="KW-0997">Cell inner membrane</keyword>
<dbReference type="EMBL" id="MDEN01000060">
    <property type="protein sequence ID" value="OCX21845.1"/>
    <property type="molecule type" value="Genomic_DNA"/>
</dbReference>
<gene>
    <name evidence="6" type="ORF">BBI10_09755</name>
</gene>
<dbReference type="SUPFAM" id="SSF53448">
    <property type="entry name" value="Nucleotide-diphospho-sugar transferases"/>
    <property type="match status" value="1"/>
</dbReference>
<dbReference type="Gene3D" id="3.90.550.10">
    <property type="entry name" value="Spore Coat Polysaccharide Biosynthesis Protein SpsA, Chain A"/>
    <property type="match status" value="1"/>
</dbReference>
<evidence type="ECO:0000313" key="7">
    <source>
        <dbReference type="Proteomes" id="UP000095143"/>
    </source>
</evidence>
<sequence length="826" mass="91343">MEKFQLARQGGESDRAIFFLEKALQTPEYRSEALIWKGIGAMQKQQLHQAFLYLSSAAAWLPKRADIQALTGRVVLALGKPMLATQLLKAAWKQNPTDAALRSMLWQARSRTESPEKLRKLILALLPEIKDAQELQLIAGLLAKQAGASSFLGVAQYDAERCEVSGWAINLKSPESHVRVAVHSQDERHECVAEHPHPFLTHSGLCLDHGAFRLQIKDPAKTLHVLFEDGTALSGSPLSNLPVFVPPAPVGKNAARLEPVDILVPVYDGLEETLECLHSVLRSREFNRTAHRLVVLNDATPNPALRQALRDLAATGDIEHVEHATNLGFIRNVNRGMALSPERDVVWLNADTRVHGNWLDRLRAVAYSAKDIASVTPFTNNGELMSFPVSRVSHTMPTAREQAGLDELARVTDSPAVEIETGCGFCLYIKRDAIDEAGYLDEVHLLRGYGEETDWCLRARSLGWRHMGAPNVFVAHQGGISFGEEKSLRVAHNNAILKRRYPNASARYQDFCMRDPLKLPRQALQRARLEQLAASMANASASARPPNRLRQLHIHKGASFKTPLSLTWHFEGSHTVVTLQAELQPLLLSLEYRLPAEAGDLINDLRKLPLDEIVYRQLTACPKELVALAATLEKPYRILCQDDELLDQEASRDWREFGARAMSVVVPWKAQRARYADALPNATITVDSKKTRNTRPSKKAPQVLLIADELRNAEVAGQWIDLARRLTRERLNVVLIALGDGPWLKVLLATGAVHALPEVQGLDQAECLNLVDCQGALSLDKDPGAGWKAPELATMLGLPLYAVPGPVSRDAGALPINQLPLSLSRA</sequence>
<dbReference type="OrthoDB" id="5123492at2"/>
<reference evidence="6 7" key="1">
    <citation type="submission" date="2016-08" db="EMBL/GenBank/DDBJ databases">
        <title>Whole genome sequence of Pseudomonas graminis strain UASWS1507, a potential biological control agent for agriculture.</title>
        <authorList>
            <person name="Crovadore J."/>
            <person name="Calmin G."/>
            <person name="Chablais R."/>
            <person name="Cochard B."/>
            <person name="Lefort F."/>
        </authorList>
    </citation>
    <scope>NUCLEOTIDE SEQUENCE [LARGE SCALE GENOMIC DNA]</scope>
    <source>
        <strain evidence="6 7">UASWS1507</strain>
    </source>
</reference>